<reference evidence="3" key="1">
    <citation type="journal article" date="2017" name="Nat. Microbiol.">
        <title>Global analysis of biosynthetic gene clusters reveals vast potential of secondary metabolite production in Penicillium species.</title>
        <authorList>
            <person name="Nielsen J.C."/>
            <person name="Grijseels S."/>
            <person name="Prigent S."/>
            <person name="Ji B."/>
            <person name="Dainat J."/>
            <person name="Nielsen K.F."/>
            <person name="Frisvad J.C."/>
            <person name="Workman M."/>
            <person name="Nielsen J."/>
        </authorList>
    </citation>
    <scope>NUCLEOTIDE SEQUENCE [LARGE SCALE GENOMIC DNA]</scope>
    <source>
        <strain evidence="3">IBT 13039</strain>
    </source>
</reference>
<gene>
    <name evidence="2" type="ORF">PENNAL_c0011G09404</name>
</gene>
<dbReference type="SUPFAM" id="SSF54160">
    <property type="entry name" value="Chromo domain-like"/>
    <property type="match status" value="1"/>
</dbReference>
<protein>
    <submittedName>
        <fullName evidence="2">Uncharacterized protein</fullName>
    </submittedName>
</protein>
<dbReference type="InterPro" id="IPR016197">
    <property type="entry name" value="Chromo-like_dom_sf"/>
</dbReference>
<evidence type="ECO:0000256" key="1">
    <source>
        <dbReference type="ARBA" id="ARBA00011353"/>
    </source>
</evidence>
<organism evidence="2 3">
    <name type="scientific">Penicillium nalgiovense</name>
    <dbReference type="NCBI Taxonomy" id="60175"/>
    <lineage>
        <taxon>Eukaryota</taxon>
        <taxon>Fungi</taxon>
        <taxon>Dikarya</taxon>
        <taxon>Ascomycota</taxon>
        <taxon>Pezizomycotina</taxon>
        <taxon>Eurotiomycetes</taxon>
        <taxon>Eurotiomycetidae</taxon>
        <taxon>Eurotiales</taxon>
        <taxon>Aspergillaceae</taxon>
        <taxon>Penicillium</taxon>
    </lineage>
</organism>
<evidence type="ECO:0000313" key="3">
    <source>
        <dbReference type="Proteomes" id="UP000191691"/>
    </source>
</evidence>
<proteinExistence type="predicted"/>
<keyword evidence="3" id="KW-1185">Reference proteome</keyword>
<dbReference type="AlphaFoldDB" id="A0A1V6YTK5"/>
<comment type="caution">
    <text evidence="2">The sequence shown here is derived from an EMBL/GenBank/DDBJ whole genome shotgun (WGS) entry which is preliminary data.</text>
</comment>
<sequence>MEAPRKEYLIQWRGEPREQAQWVKESDAVGAKEKIAEFEDRRLPTARHLMTMNKNSRMELAAYTDKHKLLYYDTIEFDDHGWLVTPPGDHRLSDTLVFLIAGQNIVVARNCYSKWLADFNSDSDIYSDRWPISDPVIMWAYGLPFIPIFANYYALEDEPCQDQAPRWHLGEIVVSAKKLPPPADTTFKVDFGTHNWSKFSPVPTLNCATKRQVLVF</sequence>
<accession>A0A1V6YTK5</accession>
<name>A0A1V6YTK5_PENNA</name>
<dbReference type="Gene3D" id="2.40.50.40">
    <property type="match status" value="1"/>
</dbReference>
<comment type="subunit">
    <text evidence="1">Component of the NuA4 histone acetyltransferase complex.</text>
</comment>
<evidence type="ECO:0000313" key="2">
    <source>
        <dbReference type="EMBL" id="OQE90770.1"/>
    </source>
</evidence>
<dbReference type="EMBL" id="MOOB01000011">
    <property type="protein sequence ID" value="OQE90770.1"/>
    <property type="molecule type" value="Genomic_DNA"/>
</dbReference>
<dbReference type="Proteomes" id="UP000191691">
    <property type="component" value="Unassembled WGS sequence"/>
</dbReference>